<evidence type="ECO:0000313" key="4">
    <source>
        <dbReference type="EMBL" id="MFD1718803.1"/>
    </source>
</evidence>
<dbReference type="InterPro" id="IPR051680">
    <property type="entry name" value="ATP-dep_Glu-Cys_Ligase-2"/>
</dbReference>
<feature type="region of interest" description="Disordered" evidence="1">
    <location>
        <begin position="455"/>
        <end position="480"/>
    </location>
</feature>
<dbReference type="RefSeq" id="WP_388007823.1">
    <property type="nucleotide sequence ID" value="NZ_JBHUEE010000007.1"/>
</dbReference>
<dbReference type="Proteomes" id="UP001597277">
    <property type="component" value="Unassembled WGS sequence"/>
</dbReference>
<protein>
    <submittedName>
        <fullName evidence="4">Circularly permuted type 2 ATP-grasp protein</fullName>
    </submittedName>
</protein>
<reference evidence="5" key="1">
    <citation type="journal article" date="2019" name="Int. J. Syst. Evol. Microbiol.">
        <title>The Global Catalogue of Microorganisms (GCM) 10K type strain sequencing project: providing services to taxonomists for standard genome sequencing and annotation.</title>
        <authorList>
            <consortium name="The Broad Institute Genomics Platform"/>
            <consortium name="The Broad Institute Genome Sequencing Center for Infectious Disease"/>
            <person name="Wu L."/>
            <person name="Ma J."/>
        </authorList>
    </citation>
    <scope>NUCLEOTIDE SEQUENCE [LARGE SCALE GENOMIC DNA]</scope>
    <source>
        <strain evidence="5">JCM 17130</strain>
    </source>
</reference>
<gene>
    <name evidence="4" type="ORF">ACFSE6_13225</name>
</gene>
<evidence type="ECO:0000259" key="2">
    <source>
        <dbReference type="Pfam" id="PF04168"/>
    </source>
</evidence>
<dbReference type="Gene3D" id="3.40.50.11290">
    <property type="match status" value="1"/>
</dbReference>
<dbReference type="PANTHER" id="PTHR34595">
    <property type="entry name" value="BLR5612 PROTEIN"/>
    <property type="match status" value="1"/>
</dbReference>
<evidence type="ECO:0000256" key="1">
    <source>
        <dbReference type="SAM" id="MobiDB-lite"/>
    </source>
</evidence>
<dbReference type="InterPro" id="IPR025841">
    <property type="entry name" value="CP_ATPgrasp_2"/>
</dbReference>
<feature type="domain" description="DUF403" evidence="2">
    <location>
        <begin position="482"/>
        <end position="788"/>
    </location>
</feature>
<organism evidence="4 5">
    <name type="scientific">Georgenia deserti</name>
    <dbReference type="NCBI Taxonomy" id="2093781"/>
    <lineage>
        <taxon>Bacteria</taxon>
        <taxon>Bacillati</taxon>
        <taxon>Actinomycetota</taxon>
        <taxon>Actinomycetes</taxon>
        <taxon>Micrococcales</taxon>
        <taxon>Bogoriellaceae</taxon>
        <taxon>Georgenia</taxon>
    </lineage>
</organism>
<dbReference type="PANTHER" id="PTHR34595:SF2">
    <property type="entry name" value="BLR2978 PROTEIN"/>
    <property type="match status" value="1"/>
</dbReference>
<keyword evidence="5" id="KW-1185">Reference proteome</keyword>
<sequence>MLQATGPARSAWDDLTATARLERLDRLEAARADVGTLLQDHGVTYGGADGWQLDPLPVLLDETEWLNLERGLRQRTELLDQIHTDLYGERSLLTSGLLPPEIVLAHPGFVRPAHGLRLPGSHQLFHAAADVARNADGSWTVLADRTDVPLGLGYAMADRRVISEAFAEPYRTSRTRRVGPFYDTLRRSLTGVAPAAAGDDPTVAILAPGECPTAFDHGYLAALLGVPLVTGEDLVVEDGRVWMRGLGRRMPVDVLLRGVPGTATDPLELDRSSPLGTAGLTHAVRTGGVTVVNTVGSGWLESPALATYLPRLARALRDEELLLPSVVTYWCGERSMCSHVIANLGRLIVRAVTGDRPPVRGWELSFGERADLAAAIAARPAAWVGQEPVEPSTTPTLDGAALVPRQTSVRTFTVTDGADYILMPGALGHAGTAPQTTLASDPLPTPAKDVWVLASEPDAPGPAAPSPGAHSTRDTSDATSLRSAENLFRLGRHLERAEATVRLLLTVSDRWDDYHARPGTRPGGAGGRALQVLLGALHRTTAEVPLAHLVTDVSVEGSLAWTVAQMGREAAHVRDNLSGDFWLTLSSTERALRRERERRRSRPGLASDAGLAPTLLTVLEALLAAHGTVSESLVRDVGWHLLDAGRRLERAHRVVATLAATLATRHGPAVEELIVTSVLAAHESGLTFRRRYRRGETAGALELLLRDHSNPRSLAFQLDRLDDHRANLPAVSDAAERDRLLAVLADAVDELDTSRAVTSGTGAERCDLAADLATYRRLLEDLTDEVVRVHLSRPAPSSWSAGGWQA</sequence>
<proteinExistence type="predicted"/>
<name>A0ABW4L5E6_9MICO</name>
<evidence type="ECO:0000259" key="3">
    <source>
        <dbReference type="Pfam" id="PF14403"/>
    </source>
</evidence>
<feature type="domain" description="Circularly permuted ATP-grasp type 2" evidence="3">
    <location>
        <begin position="57"/>
        <end position="428"/>
    </location>
</feature>
<dbReference type="Pfam" id="PF04168">
    <property type="entry name" value="Alpha-E"/>
    <property type="match status" value="1"/>
</dbReference>
<dbReference type="InterPro" id="IPR007296">
    <property type="entry name" value="DUF403"/>
</dbReference>
<dbReference type="EMBL" id="JBHUEE010000007">
    <property type="protein sequence ID" value="MFD1718803.1"/>
    <property type="molecule type" value="Genomic_DNA"/>
</dbReference>
<dbReference type="Pfam" id="PF14403">
    <property type="entry name" value="CP_ATPgrasp_2"/>
    <property type="match status" value="1"/>
</dbReference>
<accession>A0ABW4L5E6</accession>
<dbReference type="SUPFAM" id="SSF56059">
    <property type="entry name" value="Glutathione synthetase ATP-binding domain-like"/>
    <property type="match status" value="1"/>
</dbReference>
<comment type="caution">
    <text evidence="4">The sequence shown here is derived from an EMBL/GenBank/DDBJ whole genome shotgun (WGS) entry which is preliminary data.</text>
</comment>
<dbReference type="Gene3D" id="3.30.1490.270">
    <property type="match status" value="1"/>
</dbReference>
<evidence type="ECO:0000313" key="5">
    <source>
        <dbReference type="Proteomes" id="UP001597277"/>
    </source>
</evidence>